<dbReference type="OrthoDB" id="5475880at2759"/>
<dbReference type="AlphaFoldDB" id="A0A3N4LBK2"/>
<keyword evidence="1" id="KW-0175">Coiled coil</keyword>
<protein>
    <submittedName>
        <fullName evidence="3">Uncharacterized protein</fullName>
    </submittedName>
</protein>
<keyword evidence="2" id="KW-1133">Transmembrane helix</keyword>
<dbReference type="InParanoid" id="A0A3N4LBK2"/>
<feature type="transmembrane region" description="Helical" evidence="2">
    <location>
        <begin position="103"/>
        <end position="125"/>
    </location>
</feature>
<feature type="transmembrane region" description="Helical" evidence="2">
    <location>
        <begin position="194"/>
        <end position="215"/>
    </location>
</feature>
<reference evidence="3 4" key="1">
    <citation type="journal article" date="2018" name="Nat. Ecol. Evol.">
        <title>Pezizomycetes genomes reveal the molecular basis of ectomycorrhizal truffle lifestyle.</title>
        <authorList>
            <person name="Murat C."/>
            <person name="Payen T."/>
            <person name="Noel B."/>
            <person name="Kuo A."/>
            <person name="Morin E."/>
            <person name="Chen J."/>
            <person name="Kohler A."/>
            <person name="Krizsan K."/>
            <person name="Balestrini R."/>
            <person name="Da Silva C."/>
            <person name="Montanini B."/>
            <person name="Hainaut M."/>
            <person name="Levati E."/>
            <person name="Barry K.W."/>
            <person name="Belfiori B."/>
            <person name="Cichocki N."/>
            <person name="Clum A."/>
            <person name="Dockter R.B."/>
            <person name="Fauchery L."/>
            <person name="Guy J."/>
            <person name="Iotti M."/>
            <person name="Le Tacon F."/>
            <person name="Lindquist E.A."/>
            <person name="Lipzen A."/>
            <person name="Malagnac F."/>
            <person name="Mello A."/>
            <person name="Molinier V."/>
            <person name="Miyauchi S."/>
            <person name="Poulain J."/>
            <person name="Riccioni C."/>
            <person name="Rubini A."/>
            <person name="Sitrit Y."/>
            <person name="Splivallo R."/>
            <person name="Traeger S."/>
            <person name="Wang M."/>
            <person name="Zifcakova L."/>
            <person name="Wipf D."/>
            <person name="Zambonelli A."/>
            <person name="Paolocci F."/>
            <person name="Nowrousian M."/>
            <person name="Ottonello S."/>
            <person name="Baldrian P."/>
            <person name="Spatafora J.W."/>
            <person name="Henrissat B."/>
            <person name="Nagy L.G."/>
            <person name="Aury J.M."/>
            <person name="Wincker P."/>
            <person name="Grigoriev I.V."/>
            <person name="Bonfante P."/>
            <person name="Martin F.M."/>
        </authorList>
    </citation>
    <scope>NUCLEOTIDE SEQUENCE [LARGE SCALE GENOMIC DNA]</scope>
    <source>
        <strain evidence="3 4">ATCC MYA-4762</strain>
    </source>
</reference>
<name>A0A3N4LBK2_9PEZI</name>
<keyword evidence="4" id="KW-1185">Reference proteome</keyword>
<feature type="transmembrane region" description="Helical" evidence="2">
    <location>
        <begin position="145"/>
        <end position="166"/>
    </location>
</feature>
<dbReference type="Proteomes" id="UP000267821">
    <property type="component" value="Unassembled WGS sequence"/>
</dbReference>
<evidence type="ECO:0000256" key="1">
    <source>
        <dbReference type="SAM" id="Coils"/>
    </source>
</evidence>
<gene>
    <name evidence="3" type="ORF">L211DRAFT_900161</name>
</gene>
<evidence type="ECO:0000313" key="4">
    <source>
        <dbReference type="Proteomes" id="UP000267821"/>
    </source>
</evidence>
<evidence type="ECO:0000256" key="2">
    <source>
        <dbReference type="SAM" id="Phobius"/>
    </source>
</evidence>
<feature type="coiled-coil region" evidence="1">
    <location>
        <begin position="221"/>
        <end position="387"/>
    </location>
</feature>
<evidence type="ECO:0000313" key="3">
    <source>
        <dbReference type="EMBL" id="RPB18832.1"/>
    </source>
</evidence>
<keyword evidence="2" id="KW-0472">Membrane</keyword>
<organism evidence="3 4">
    <name type="scientific">Terfezia boudieri ATCC MYA-4762</name>
    <dbReference type="NCBI Taxonomy" id="1051890"/>
    <lineage>
        <taxon>Eukaryota</taxon>
        <taxon>Fungi</taxon>
        <taxon>Dikarya</taxon>
        <taxon>Ascomycota</taxon>
        <taxon>Pezizomycotina</taxon>
        <taxon>Pezizomycetes</taxon>
        <taxon>Pezizales</taxon>
        <taxon>Pezizaceae</taxon>
        <taxon>Terfezia</taxon>
    </lineage>
</organism>
<dbReference type="EMBL" id="ML121608">
    <property type="protein sequence ID" value="RPB18832.1"/>
    <property type="molecule type" value="Genomic_DNA"/>
</dbReference>
<accession>A0A3N4LBK2</accession>
<sequence length="434" mass="51270">MGMNTAQYSYIEPAYSYFSYLTSFERTPTAIDISSQLKLLRCVSDTANSGRESTTTNNIDNSRWLTRATCAVKIRLPMDAGGIQIARMAWRLILLTSKELRSVYLPMAILTANLNNSFCLIFPIHTLDLLSFKTENSSLMHHLPLYKMPQLSFLLLILVLTTLCYFTNSVTASDDNTCPEPAVMMAHRTRAWELFLSAVCSMLTGPTQMLVAFLFRKYAGETELEKKTRQWEDDKTQLNQEKVQLQQDNLRLEQQNSELAHGKSILERQNSDLEQEIARLKEEREGRQRIEQQISHLKEEREKEIQKIEQQIAMLKEEREKEMEQQISWLKEGHEKEMQRKEQQIVQMKEGHEKEMQRKEQQITQMKEGHEKEMQRKEQQITQMKEEHYMEWVKTLVERNRERELLREHIDREKSHGENLQRLLDSMMLDSMMR</sequence>
<keyword evidence="2" id="KW-0812">Transmembrane</keyword>
<proteinExistence type="predicted"/>